<evidence type="ECO:0000313" key="4">
    <source>
        <dbReference type="Proteomes" id="UP000782610"/>
    </source>
</evidence>
<dbReference type="AlphaFoldDB" id="A0A933P0Q8"/>
<feature type="transmembrane region" description="Helical" evidence="2">
    <location>
        <begin position="12"/>
        <end position="31"/>
    </location>
</feature>
<protein>
    <submittedName>
        <fullName evidence="3">DUF3329 domain-containing protein</fullName>
    </submittedName>
</protein>
<accession>A0A933P0Q8</accession>
<evidence type="ECO:0000313" key="3">
    <source>
        <dbReference type="EMBL" id="MBI4924038.1"/>
    </source>
</evidence>
<evidence type="ECO:0000256" key="2">
    <source>
        <dbReference type="SAM" id="Phobius"/>
    </source>
</evidence>
<comment type="caution">
    <text evidence="3">The sequence shown here is derived from an EMBL/GenBank/DDBJ whole genome shotgun (WGS) entry which is preliminary data.</text>
</comment>
<evidence type="ECO:0000256" key="1">
    <source>
        <dbReference type="SAM" id="MobiDB-lite"/>
    </source>
</evidence>
<keyword evidence="2" id="KW-0812">Transmembrane</keyword>
<proteinExistence type="predicted"/>
<feature type="region of interest" description="Disordered" evidence="1">
    <location>
        <begin position="64"/>
        <end position="85"/>
    </location>
</feature>
<name>A0A933P0Q8_9HYPH</name>
<reference evidence="3" key="1">
    <citation type="submission" date="2020-07" db="EMBL/GenBank/DDBJ databases">
        <title>Huge and variable diversity of episymbiotic CPR bacteria and DPANN archaea in groundwater ecosystems.</title>
        <authorList>
            <person name="He C.Y."/>
            <person name="Keren R."/>
            <person name="Whittaker M."/>
            <person name="Farag I.F."/>
            <person name="Doudna J."/>
            <person name="Cate J.H.D."/>
            <person name="Banfield J.F."/>
        </authorList>
    </citation>
    <scope>NUCLEOTIDE SEQUENCE</scope>
    <source>
        <strain evidence="3">NC_groundwater_1586_Pr3_B-0.1um_66_15</strain>
    </source>
</reference>
<dbReference type="EMBL" id="JACRAF010000068">
    <property type="protein sequence ID" value="MBI4924038.1"/>
    <property type="molecule type" value="Genomic_DNA"/>
</dbReference>
<feature type="compositionally biased region" description="Pro residues" evidence="1">
    <location>
        <begin position="71"/>
        <end position="85"/>
    </location>
</feature>
<dbReference type="Proteomes" id="UP000782610">
    <property type="component" value="Unassembled WGS sequence"/>
</dbReference>
<keyword evidence="2" id="KW-1133">Transmembrane helix</keyword>
<feature type="transmembrane region" description="Helical" evidence="2">
    <location>
        <begin position="37"/>
        <end position="55"/>
    </location>
</feature>
<sequence>MNEKDANWFKPLWRRVAVTAVVIAWFGFEAIFTREPLWLTISGIGIAYCVWNFFIRFPREAPAAPAAAPAPDEPTGPPPPGAAAP</sequence>
<gene>
    <name evidence="3" type="ORF">HY834_20075</name>
</gene>
<organism evidence="3 4">
    <name type="scientific">Devosia nanyangense</name>
    <dbReference type="NCBI Taxonomy" id="1228055"/>
    <lineage>
        <taxon>Bacteria</taxon>
        <taxon>Pseudomonadati</taxon>
        <taxon>Pseudomonadota</taxon>
        <taxon>Alphaproteobacteria</taxon>
        <taxon>Hyphomicrobiales</taxon>
        <taxon>Devosiaceae</taxon>
        <taxon>Devosia</taxon>
    </lineage>
</organism>
<keyword evidence="2" id="KW-0472">Membrane</keyword>